<comment type="caution">
    <text evidence="2">The sequence shown here is derived from an EMBL/GenBank/DDBJ whole genome shotgun (WGS) entry which is preliminary data.</text>
</comment>
<feature type="region of interest" description="Disordered" evidence="1">
    <location>
        <begin position="186"/>
        <end position="215"/>
    </location>
</feature>
<sequence>MASADARSAPDTAADGDPSDLPELAADCAACAALCCVGLAFDKGAEFAIDKPAGKPCPNLSGHACTIHADLAARGFPGCARFDCEGAGQRSVALHGGASWRDDPDVLSPMLDTFRHLRRIHELLNLLVVAGRLPLGPDHERERRSLVAALCPQDMTPGLAATLATGPIPGRARAFFRDLRREMQPLRAATDQPTSSERPTRRRAPCPSPQARSRT</sequence>
<name>A0A2V1P6U0_9RHOB</name>
<accession>A0A2V1P6U0</accession>
<reference evidence="3" key="1">
    <citation type="submission" date="2018-05" db="EMBL/GenBank/DDBJ databases">
        <authorList>
            <person name="Du Z."/>
            <person name="Wang X."/>
        </authorList>
    </citation>
    <scope>NUCLEOTIDE SEQUENCE [LARGE SCALE GENOMIC DNA]</scope>
    <source>
        <strain evidence="3">WDS4C29</strain>
    </source>
</reference>
<evidence type="ECO:0000313" key="2">
    <source>
        <dbReference type="EMBL" id="PWG17508.1"/>
    </source>
</evidence>
<evidence type="ECO:0008006" key="4">
    <source>
        <dbReference type="Google" id="ProtNLM"/>
    </source>
</evidence>
<gene>
    <name evidence="2" type="ORF">DFK10_07045</name>
</gene>
<dbReference type="RefSeq" id="WP_109388016.1">
    <property type="nucleotide sequence ID" value="NZ_QETF01000005.1"/>
</dbReference>
<organism evidence="2 3">
    <name type="scientific">Salibaculum griseiflavum</name>
    <dbReference type="NCBI Taxonomy" id="1914409"/>
    <lineage>
        <taxon>Bacteria</taxon>
        <taxon>Pseudomonadati</taxon>
        <taxon>Pseudomonadota</taxon>
        <taxon>Alphaproteobacteria</taxon>
        <taxon>Rhodobacterales</taxon>
        <taxon>Roseobacteraceae</taxon>
        <taxon>Salibaculum</taxon>
    </lineage>
</organism>
<evidence type="ECO:0000256" key="1">
    <source>
        <dbReference type="SAM" id="MobiDB-lite"/>
    </source>
</evidence>
<protein>
    <recommendedName>
        <fullName evidence="4">Pentapeptide repeat-containing protein</fullName>
    </recommendedName>
</protein>
<dbReference type="AlphaFoldDB" id="A0A2V1P6U0"/>
<proteinExistence type="predicted"/>
<dbReference type="Proteomes" id="UP000245293">
    <property type="component" value="Unassembled WGS sequence"/>
</dbReference>
<evidence type="ECO:0000313" key="3">
    <source>
        <dbReference type="Proteomes" id="UP000245293"/>
    </source>
</evidence>
<dbReference type="EMBL" id="QETF01000005">
    <property type="protein sequence ID" value="PWG17508.1"/>
    <property type="molecule type" value="Genomic_DNA"/>
</dbReference>
<keyword evidence="3" id="KW-1185">Reference proteome</keyword>
<dbReference type="OrthoDB" id="154708at2"/>